<reference evidence="3" key="1">
    <citation type="submission" date="2025-08" db="UniProtKB">
        <authorList>
            <consortium name="RefSeq"/>
        </authorList>
    </citation>
    <scope>IDENTIFICATION</scope>
</reference>
<protein>
    <submittedName>
        <fullName evidence="3">Uncharacterized protein LOC106011842</fullName>
    </submittedName>
</protein>
<accession>A0ABM1A0H7</accession>
<gene>
    <name evidence="3" type="primary">LOC106011842</name>
</gene>
<feature type="region of interest" description="Disordered" evidence="1">
    <location>
        <begin position="351"/>
        <end position="388"/>
    </location>
</feature>
<evidence type="ECO:0000256" key="1">
    <source>
        <dbReference type="SAM" id="MobiDB-lite"/>
    </source>
</evidence>
<dbReference type="RefSeq" id="XP_012938335.1">
    <property type="nucleotide sequence ID" value="XM_013082881.1"/>
</dbReference>
<organism evidence="2 3">
    <name type="scientific">Aplysia californica</name>
    <name type="common">California sea hare</name>
    <dbReference type="NCBI Taxonomy" id="6500"/>
    <lineage>
        <taxon>Eukaryota</taxon>
        <taxon>Metazoa</taxon>
        <taxon>Spiralia</taxon>
        <taxon>Lophotrochozoa</taxon>
        <taxon>Mollusca</taxon>
        <taxon>Gastropoda</taxon>
        <taxon>Heterobranchia</taxon>
        <taxon>Euthyneura</taxon>
        <taxon>Tectipleura</taxon>
        <taxon>Aplysiida</taxon>
        <taxon>Aplysioidea</taxon>
        <taxon>Aplysiidae</taxon>
        <taxon>Aplysia</taxon>
    </lineage>
</organism>
<sequence length="409" mass="44150">MAFTGQGLSVNFKTTGGIGLYISLVVTLTSFFTLTTGQQQPPQTQNVCSSRFEAALAPQCFESYGVNFTGVIYVLSANRSGGIPPTYTYESFLEFLCSVSMQDNIIPCVLGQMQQFNSTQCTEQDRLGVLGRGGQLLAFMDAICGAPCEQEATQSMIQCYAAIDVNPDAILSPNASIADDKYTIVGTNETQYENFCNNRQKLFSCLSPLTATCPGLLERLYTIGVDLEAMEAATGLLCKDKAKFFEGLNCFTTPTSSVTQCRQSTETNMREVLVGRYQTGAVPPSKYMDKLCESKLTQVDCELQAFAQSCDPDISELRTSVECAILPRPCKDAPAFKQVYNGLCKKVTTPTPVTNRPTVPSGGPGKVPGTSDDNGSNRDDDDDDDDSSACAVAMSMSVVIVSVVLNVLW</sequence>
<feature type="compositionally biased region" description="Low complexity" evidence="1">
    <location>
        <begin position="351"/>
        <end position="360"/>
    </location>
</feature>
<keyword evidence="2" id="KW-1185">Reference proteome</keyword>
<name>A0ABM1A0H7_APLCA</name>
<dbReference type="Proteomes" id="UP000694888">
    <property type="component" value="Unplaced"/>
</dbReference>
<evidence type="ECO:0000313" key="3">
    <source>
        <dbReference type="RefSeq" id="XP_012938335.1"/>
    </source>
</evidence>
<evidence type="ECO:0000313" key="2">
    <source>
        <dbReference type="Proteomes" id="UP000694888"/>
    </source>
</evidence>
<dbReference type="GeneID" id="106011842"/>
<proteinExistence type="predicted"/>